<evidence type="ECO:0000256" key="3">
    <source>
        <dbReference type="ARBA" id="ARBA00022643"/>
    </source>
</evidence>
<dbReference type="Proteomes" id="UP000803884">
    <property type="component" value="Unassembled WGS sequence"/>
</dbReference>
<keyword evidence="5" id="KW-0819">tRNA processing</keyword>
<evidence type="ECO:0000256" key="1">
    <source>
        <dbReference type="ARBA" id="ARBA00001917"/>
    </source>
</evidence>
<dbReference type="GeneID" id="96001589"/>
<comment type="function">
    <text evidence="7">Catalyzes the synthesis of dihydrouridine, a modified base found in the D-loop of most tRNAs. Specifically modifies U47 in cytoplasmic tRNAs. Catalyzes the synthesis of dihydrouridine in some mRNAs, thereby affecting their translation.</text>
</comment>
<evidence type="ECO:0000256" key="2">
    <source>
        <dbReference type="ARBA" id="ARBA00022630"/>
    </source>
</evidence>
<dbReference type="GO" id="GO:0017150">
    <property type="term" value="F:tRNA dihydrouridine synthase activity"/>
    <property type="evidence" value="ECO:0007669"/>
    <property type="project" value="InterPro"/>
</dbReference>
<comment type="cofactor">
    <cofactor evidence="1">
        <name>FMN</name>
        <dbReference type="ChEBI" id="CHEBI:58210"/>
    </cofactor>
</comment>
<evidence type="ECO:0000256" key="9">
    <source>
        <dbReference type="ARBA" id="ARBA00049447"/>
    </source>
</evidence>
<dbReference type="GO" id="GO:0006397">
    <property type="term" value="P:mRNA processing"/>
    <property type="evidence" value="ECO:0007669"/>
    <property type="project" value="UniProtKB-KW"/>
</dbReference>
<dbReference type="CDD" id="cd02801">
    <property type="entry name" value="DUS_like_FMN"/>
    <property type="match status" value="1"/>
</dbReference>
<keyword evidence="4" id="KW-0507">mRNA processing</keyword>
<dbReference type="PROSITE" id="PS01136">
    <property type="entry name" value="UPF0034"/>
    <property type="match status" value="1"/>
</dbReference>
<keyword evidence="3" id="KW-0288">FMN</keyword>
<dbReference type="PANTHER" id="PTHR11082:SF31">
    <property type="entry name" value="TRNA-DIHYDROURIDINE(20A_20B) SYNTHASE [NAD(P)+]-LIKE"/>
    <property type="match status" value="1"/>
</dbReference>
<dbReference type="InterPro" id="IPR018517">
    <property type="entry name" value="tRNA_hU_synthase_CS"/>
</dbReference>
<comment type="caution">
    <text evidence="11">The sequence shown here is derived from an EMBL/GenBank/DDBJ whole genome shotgun (WGS) entry which is preliminary data.</text>
</comment>
<keyword evidence="2" id="KW-0285">Flavoprotein</keyword>
<sequence>MDGLKLNGNTPPRPRILSLFDNAKVEGRPLHVSAPMVRYSKLPFRMVARHYATDVLYTPMMLAHEFIRSDIARDSDFTTHPQERQTTPHDNRPHVLVAQFASSSVEDFTRASVLIEPWVDGVNLNCGCPQPWAIKEGIGCQLMEEPERVAELVRAAKAELAPLGKSVSVKIRIAKDLEKTKRWITAVQDAGVDYITIHGRLKAQRSSTPPNYEAVRILKEFASVPIVANGDAYTLKGVNEIATRTGVDGVMAARGMLENPAMFAGYDVTPVECVQMFVGYAIRCPIPFPLVLYHVCEMTAKMEGMGKKQKRALGECKDLMELIDMVEERWGCGDKIPVLRR</sequence>
<evidence type="ECO:0000256" key="6">
    <source>
        <dbReference type="ARBA" id="ARBA00023002"/>
    </source>
</evidence>
<protein>
    <recommendedName>
        <fullName evidence="10">DUS-like FMN-binding domain-containing protein</fullName>
    </recommendedName>
</protein>
<dbReference type="InterPro" id="IPR013785">
    <property type="entry name" value="Aldolase_TIM"/>
</dbReference>
<dbReference type="Pfam" id="PF01207">
    <property type="entry name" value="Dus"/>
    <property type="match status" value="1"/>
</dbReference>
<dbReference type="InterPro" id="IPR035587">
    <property type="entry name" value="DUS-like_FMN-bd"/>
</dbReference>
<evidence type="ECO:0000256" key="5">
    <source>
        <dbReference type="ARBA" id="ARBA00022694"/>
    </source>
</evidence>
<organism evidence="11 12">
    <name type="scientific">Cladosporium halotolerans</name>
    <dbReference type="NCBI Taxonomy" id="1052096"/>
    <lineage>
        <taxon>Eukaryota</taxon>
        <taxon>Fungi</taxon>
        <taxon>Dikarya</taxon>
        <taxon>Ascomycota</taxon>
        <taxon>Pezizomycotina</taxon>
        <taxon>Dothideomycetes</taxon>
        <taxon>Dothideomycetidae</taxon>
        <taxon>Cladosporiales</taxon>
        <taxon>Cladosporiaceae</taxon>
        <taxon>Cladosporium</taxon>
    </lineage>
</organism>
<name>A0AB34L496_9PEZI</name>
<dbReference type="GO" id="GO:0050660">
    <property type="term" value="F:flavin adenine dinucleotide binding"/>
    <property type="evidence" value="ECO:0007669"/>
    <property type="project" value="InterPro"/>
</dbReference>
<evidence type="ECO:0000256" key="8">
    <source>
        <dbReference type="ARBA" id="ARBA00048342"/>
    </source>
</evidence>
<comment type="catalytic activity">
    <reaction evidence="8">
        <text>a 5,6-dihydrouridine in mRNA + NAD(+) = a uridine in mRNA + NADH + H(+)</text>
        <dbReference type="Rhea" id="RHEA:69851"/>
        <dbReference type="Rhea" id="RHEA-COMP:14658"/>
        <dbReference type="Rhea" id="RHEA-COMP:17789"/>
        <dbReference type="ChEBI" id="CHEBI:15378"/>
        <dbReference type="ChEBI" id="CHEBI:57540"/>
        <dbReference type="ChEBI" id="CHEBI:57945"/>
        <dbReference type="ChEBI" id="CHEBI:65315"/>
        <dbReference type="ChEBI" id="CHEBI:74443"/>
    </reaction>
    <physiologicalReaction direction="right-to-left" evidence="8">
        <dbReference type="Rhea" id="RHEA:69853"/>
    </physiologicalReaction>
</comment>
<evidence type="ECO:0000259" key="10">
    <source>
        <dbReference type="Pfam" id="PF01207"/>
    </source>
</evidence>
<accession>A0AB34L496</accession>
<evidence type="ECO:0000313" key="11">
    <source>
        <dbReference type="EMBL" id="KAL1591136.1"/>
    </source>
</evidence>
<feature type="domain" description="DUS-like FMN-binding" evidence="10">
    <location>
        <begin position="34"/>
        <end position="274"/>
    </location>
</feature>
<evidence type="ECO:0000313" key="12">
    <source>
        <dbReference type="Proteomes" id="UP000803884"/>
    </source>
</evidence>
<evidence type="ECO:0000256" key="4">
    <source>
        <dbReference type="ARBA" id="ARBA00022664"/>
    </source>
</evidence>
<proteinExistence type="predicted"/>
<gene>
    <name evidence="11" type="ORF">WHR41_00145</name>
</gene>
<dbReference type="Gene3D" id="3.20.20.70">
    <property type="entry name" value="Aldolase class I"/>
    <property type="match status" value="1"/>
</dbReference>
<keyword evidence="12" id="KW-1185">Reference proteome</keyword>
<dbReference type="AlphaFoldDB" id="A0AB34L496"/>
<dbReference type="EMBL" id="JAAQHG020000001">
    <property type="protein sequence ID" value="KAL1591136.1"/>
    <property type="molecule type" value="Genomic_DNA"/>
</dbReference>
<comment type="catalytic activity">
    <reaction evidence="9">
        <text>a 5,6-dihydrouridine in mRNA + NADP(+) = a uridine in mRNA + NADPH + H(+)</text>
        <dbReference type="Rhea" id="RHEA:69855"/>
        <dbReference type="Rhea" id="RHEA-COMP:14658"/>
        <dbReference type="Rhea" id="RHEA-COMP:17789"/>
        <dbReference type="ChEBI" id="CHEBI:15378"/>
        <dbReference type="ChEBI" id="CHEBI:57783"/>
        <dbReference type="ChEBI" id="CHEBI:58349"/>
        <dbReference type="ChEBI" id="CHEBI:65315"/>
        <dbReference type="ChEBI" id="CHEBI:74443"/>
    </reaction>
    <physiologicalReaction direction="right-to-left" evidence="9">
        <dbReference type="Rhea" id="RHEA:69857"/>
    </physiologicalReaction>
</comment>
<dbReference type="PANTHER" id="PTHR11082">
    <property type="entry name" value="TRNA-DIHYDROURIDINE SYNTHASE"/>
    <property type="match status" value="1"/>
</dbReference>
<evidence type="ECO:0000256" key="7">
    <source>
        <dbReference type="ARBA" id="ARBA00045934"/>
    </source>
</evidence>
<keyword evidence="6" id="KW-0560">Oxidoreductase</keyword>
<dbReference type="SUPFAM" id="SSF51395">
    <property type="entry name" value="FMN-linked oxidoreductases"/>
    <property type="match status" value="1"/>
</dbReference>
<dbReference type="RefSeq" id="XP_069234241.1">
    <property type="nucleotide sequence ID" value="XM_069368751.1"/>
</dbReference>
<reference evidence="11 12" key="1">
    <citation type="journal article" date="2020" name="Microbiol. Resour. Announc.">
        <title>Draft Genome Sequence of a Cladosporium Species Isolated from the Mesophotic Ascidian Didemnum maculosum.</title>
        <authorList>
            <person name="Gioti A."/>
            <person name="Siaperas R."/>
            <person name="Nikolaivits E."/>
            <person name="Le Goff G."/>
            <person name="Ouazzani J."/>
            <person name="Kotoulas G."/>
            <person name="Topakas E."/>
        </authorList>
    </citation>
    <scope>NUCLEOTIDE SEQUENCE [LARGE SCALE GENOMIC DNA]</scope>
    <source>
        <strain evidence="11 12">TM138-S3</strain>
    </source>
</reference>